<evidence type="ECO:0000313" key="1">
    <source>
        <dbReference type="EMBL" id="GMF50932.1"/>
    </source>
</evidence>
<proteinExistence type="predicted"/>
<reference evidence="1" key="1">
    <citation type="submission" date="2023-04" db="EMBL/GenBank/DDBJ databases">
        <title>Phytophthora fragariaefolia NBRC 109709.</title>
        <authorList>
            <person name="Ichikawa N."/>
            <person name="Sato H."/>
            <person name="Tonouchi N."/>
        </authorList>
    </citation>
    <scope>NUCLEOTIDE SEQUENCE</scope>
    <source>
        <strain evidence="1">NBRC 109709</strain>
    </source>
</reference>
<evidence type="ECO:0000313" key="2">
    <source>
        <dbReference type="Proteomes" id="UP001165121"/>
    </source>
</evidence>
<sequence length="97" mass="10958">MRSQAPETSFFNLLSQLATGHPGYRESYDEKQESLEAHGFVDQRTMESYRWMECIIAPNQADSDVDDPLTRSLAAIKPVVSMPLMLYMHHVAAKVGN</sequence>
<dbReference type="Proteomes" id="UP001165121">
    <property type="component" value="Unassembled WGS sequence"/>
</dbReference>
<dbReference type="OrthoDB" id="126948at2759"/>
<organism evidence="1 2">
    <name type="scientific">Phytophthora fragariaefolia</name>
    <dbReference type="NCBI Taxonomy" id="1490495"/>
    <lineage>
        <taxon>Eukaryota</taxon>
        <taxon>Sar</taxon>
        <taxon>Stramenopiles</taxon>
        <taxon>Oomycota</taxon>
        <taxon>Peronosporomycetes</taxon>
        <taxon>Peronosporales</taxon>
        <taxon>Peronosporaceae</taxon>
        <taxon>Phytophthora</taxon>
    </lineage>
</organism>
<dbReference type="EMBL" id="BSXT01002791">
    <property type="protein sequence ID" value="GMF50932.1"/>
    <property type="molecule type" value="Genomic_DNA"/>
</dbReference>
<accession>A0A9W6XZC0</accession>
<name>A0A9W6XZC0_9STRA</name>
<gene>
    <name evidence="1" type="ORF">Pfra01_002044400</name>
</gene>
<dbReference type="AlphaFoldDB" id="A0A9W6XZC0"/>
<keyword evidence="2" id="KW-1185">Reference proteome</keyword>
<protein>
    <submittedName>
        <fullName evidence="1">Unnamed protein product</fullName>
    </submittedName>
</protein>
<comment type="caution">
    <text evidence="1">The sequence shown here is derived from an EMBL/GenBank/DDBJ whole genome shotgun (WGS) entry which is preliminary data.</text>
</comment>